<feature type="compositionally biased region" description="Basic and acidic residues" evidence="2">
    <location>
        <begin position="431"/>
        <end position="447"/>
    </location>
</feature>
<dbReference type="Proteomes" id="UP000284543">
    <property type="component" value="Unassembled WGS sequence"/>
</dbReference>
<feature type="coiled-coil region" evidence="1">
    <location>
        <begin position="676"/>
        <end position="739"/>
    </location>
</feature>
<gene>
    <name evidence="3" type="ORF">DWW02_13500</name>
</gene>
<dbReference type="GO" id="GO:0006302">
    <property type="term" value="P:double-strand break repair"/>
    <property type="evidence" value="ECO:0007669"/>
    <property type="project" value="TreeGrafter"/>
</dbReference>
<organism evidence="3 4">
    <name type="scientific">Enterocloster bolteae</name>
    <dbReference type="NCBI Taxonomy" id="208479"/>
    <lineage>
        <taxon>Bacteria</taxon>
        <taxon>Bacillati</taxon>
        <taxon>Bacillota</taxon>
        <taxon>Clostridia</taxon>
        <taxon>Lachnospirales</taxon>
        <taxon>Lachnospiraceae</taxon>
        <taxon>Enterocloster</taxon>
    </lineage>
</organism>
<dbReference type="InterPro" id="IPR027417">
    <property type="entry name" value="P-loop_NTPase"/>
</dbReference>
<keyword evidence="1" id="KW-0175">Coiled coil</keyword>
<dbReference type="AlphaFoldDB" id="A0A412Z5T4"/>
<evidence type="ECO:0000313" key="4">
    <source>
        <dbReference type="Proteomes" id="UP000284543"/>
    </source>
</evidence>
<dbReference type="PANTHER" id="PTHR32182">
    <property type="entry name" value="DNA REPLICATION AND REPAIR PROTEIN RECF"/>
    <property type="match status" value="1"/>
</dbReference>
<dbReference type="Pfam" id="PF13558">
    <property type="entry name" value="SbcC_Walker_B"/>
    <property type="match status" value="1"/>
</dbReference>
<dbReference type="SUPFAM" id="SSF52540">
    <property type="entry name" value="P-loop containing nucleoside triphosphate hydrolases"/>
    <property type="match status" value="1"/>
</dbReference>
<dbReference type="PANTHER" id="PTHR32182:SF0">
    <property type="entry name" value="DNA REPLICATION AND REPAIR PROTEIN RECF"/>
    <property type="match status" value="1"/>
</dbReference>
<feature type="coiled-coil region" evidence="1">
    <location>
        <begin position="619"/>
        <end position="646"/>
    </location>
</feature>
<evidence type="ECO:0000256" key="1">
    <source>
        <dbReference type="SAM" id="Coils"/>
    </source>
</evidence>
<name>A0A412Z5T4_9FIRM</name>
<dbReference type="EMBL" id="QRZM01000005">
    <property type="protein sequence ID" value="RGV75320.1"/>
    <property type="molecule type" value="Genomic_DNA"/>
</dbReference>
<dbReference type="GO" id="GO:0000731">
    <property type="term" value="P:DNA synthesis involved in DNA repair"/>
    <property type="evidence" value="ECO:0007669"/>
    <property type="project" value="TreeGrafter"/>
</dbReference>
<protein>
    <submittedName>
        <fullName evidence="3">Chromosome segregation protein SMC</fullName>
    </submittedName>
</protein>
<comment type="caution">
    <text evidence="3">The sequence shown here is derived from an EMBL/GenBank/DDBJ whole genome shotgun (WGS) entry which is preliminary data.</text>
</comment>
<feature type="region of interest" description="Disordered" evidence="2">
    <location>
        <begin position="415"/>
        <end position="447"/>
    </location>
</feature>
<dbReference type="Pfam" id="PF13555">
    <property type="entry name" value="AAA_29"/>
    <property type="match status" value="1"/>
</dbReference>
<dbReference type="Gene3D" id="3.40.50.300">
    <property type="entry name" value="P-loop containing nucleotide triphosphate hydrolases"/>
    <property type="match status" value="1"/>
</dbReference>
<reference evidence="3 4" key="1">
    <citation type="submission" date="2018-08" db="EMBL/GenBank/DDBJ databases">
        <title>A genome reference for cultivated species of the human gut microbiota.</title>
        <authorList>
            <person name="Zou Y."/>
            <person name="Xue W."/>
            <person name="Luo G."/>
        </authorList>
    </citation>
    <scope>NUCLEOTIDE SEQUENCE [LARGE SCALE GENOMIC DNA]</scope>
    <source>
        <strain evidence="3 4">AF14-18</strain>
    </source>
</reference>
<evidence type="ECO:0000256" key="2">
    <source>
        <dbReference type="SAM" id="MobiDB-lite"/>
    </source>
</evidence>
<sequence>MEQKIANDRFLALSRICLNNWHYITKRTLSFNDEINFFTGHSGSGKSTVIDAMQIVLYANTDGRGFFNKAAADDSDRSLIEYLRGMVNIGENNEFSYLRNQNFSSTIVLELKRSDTGQCQCVGIVFDVETATNEISRRFFWHKGPMWDNGYRGGKRTMSIVEIEDYLQANYSREDYFLTSHNERFRRILYDSYLGGLDSEKFPLLFKRAIPFRMNIKLEDFVKEYICMEQDIHIEDMQESVMQYGRMRKKIEDTCAEIQSLKQIEDRFLTYADKEQQIEKCSYFVQKLEILQLQSEVRTLADRAKLAGEDLKKQVQARSSVDEQIGELTRQSDELLRRIASTGYEELKSQLKSLNELLEQLGKSEARWQQTATALKRWEEEDITSNQTLWDMEEFENRTIDLETLERLKKNMVSMRTDTEKQHQEAAAGVRELKKQEKQTRDELEKLRSGSKAYPKYLENARSYIQRRLLEKTGKSVDVHVLADLLDVKRDEWRNAVEGYLGNNKLNLVVSPKYARAALEIYGELDKKEYFNVAVLDTEKASQNQPQVQKGALSEEVTVRESYLKPYTDLLLGKVIKCNTIDELRECRIGITSGCMLYHTFRLQHINPDNYTKFAYIGKDSVRRRIRLLEQELASLEEKKKPLEETARESLRILALPWLSAEPTEYMDWLNDINSYKAKEREKKKLIQKLELLKEQNVDQLERDRQAVITLCDGKKRERDSLNVLIRDKEREIEGCRNKSIDSQSLLTSKERELKQNPDYDNELSAYLPSRDTVRYDREKETFIARCSKLSEAREAAFQELLAVRTSYIRTYPNRNFTVNARDNAAYDRLLSDLKCDNLEEYKQKATQQAKSAVEHFRDDFMYKIRSAIREALIRKDELNRIISRLDFGKDKYQFVIGRNKGPDGRFYDMFMDDSLDINPADLNYSYENQMDLFTIEHEKQYGDLMNELISIFIPPENATPEQMDEARRNMDKYSDYRTYLSFDMQQLIQNEDEVIKIRLSKMIKKNSGGEGQNPLYVALLASFAQAYRINLPSKVERNPTIRLVVLDEAFSKMDGEKVASCIELIRGLGFQAIISATNDKIQNYVENVDKTFVFANPNKKSISIQEFERERFVELMQDIEDGDEFADTL</sequence>
<proteinExistence type="predicted"/>
<dbReference type="RefSeq" id="WP_118018737.1">
    <property type="nucleotide sequence ID" value="NZ_CATYQV010000060.1"/>
</dbReference>
<evidence type="ECO:0000313" key="3">
    <source>
        <dbReference type="EMBL" id="RGV75320.1"/>
    </source>
</evidence>
<accession>A0A412Z5T4</accession>